<proteinExistence type="predicted"/>
<evidence type="ECO:0000256" key="2">
    <source>
        <dbReference type="ARBA" id="ARBA00023157"/>
    </source>
</evidence>
<reference evidence="9" key="2">
    <citation type="submission" date="2020-01" db="EMBL/GenBank/DDBJ databases">
        <authorList>
            <person name="Korhonen P.K.K."/>
            <person name="Guangxu M.G."/>
            <person name="Wang T.W."/>
            <person name="Stroehlein A.J.S."/>
            <person name="Young N.D."/>
            <person name="Ang C.-S.A."/>
            <person name="Fernando D.W.F."/>
            <person name="Lu H.L."/>
            <person name="Taylor S.T."/>
            <person name="Ehtesham M.E.M."/>
            <person name="Najaraj S.H.N."/>
            <person name="Harsha G.H.G."/>
            <person name="Madugundu A.M."/>
            <person name="Renuse S.R."/>
            <person name="Holt D.H."/>
            <person name="Pandey A.P."/>
            <person name="Papenfuss A.P."/>
            <person name="Gasser R.B.G."/>
            <person name="Fischer K.F."/>
        </authorList>
    </citation>
    <scope>NUCLEOTIDE SEQUENCE</scope>
    <source>
        <strain evidence="9">SSS_KF_BRIS2020</strain>
    </source>
</reference>
<dbReference type="Proteomes" id="UP000070412">
    <property type="component" value="Unassembled WGS sequence"/>
</dbReference>
<feature type="transmembrane region" description="Helical" evidence="6">
    <location>
        <begin position="234"/>
        <end position="255"/>
    </location>
</feature>
<dbReference type="InterPro" id="IPR000742">
    <property type="entry name" value="EGF"/>
</dbReference>
<dbReference type="SUPFAM" id="SSF48726">
    <property type="entry name" value="Immunoglobulin"/>
    <property type="match status" value="1"/>
</dbReference>
<evidence type="ECO:0008006" key="12">
    <source>
        <dbReference type="Google" id="ProtNLM"/>
    </source>
</evidence>
<comment type="caution">
    <text evidence="4">Lacks conserved residue(s) required for the propagation of feature annotation.</text>
</comment>
<feature type="disulfide bond" evidence="4">
    <location>
        <begin position="975"/>
        <end position="984"/>
    </location>
</feature>
<dbReference type="EnsemblMetazoa" id="SSS_8170s_mrna">
    <property type="protein sequence ID" value="KAF7489214.1"/>
    <property type="gene ID" value="SSS_8170"/>
</dbReference>
<feature type="compositionally biased region" description="Basic and acidic residues" evidence="5">
    <location>
        <begin position="48"/>
        <end position="57"/>
    </location>
</feature>
<dbReference type="PROSITE" id="PS50835">
    <property type="entry name" value="IG_LIKE"/>
    <property type="match status" value="1"/>
</dbReference>
<keyword evidence="6" id="KW-0812">Transmembrane</keyword>
<dbReference type="EMBL" id="WVUK01000065">
    <property type="protein sequence ID" value="KAF7489214.1"/>
    <property type="molecule type" value="Genomic_DNA"/>
</dbReference>
<feature type="domain" description="Ig-like" evidence="8">
    <location>
        <begin position="812"/>
        <end position="899"/>
    </location>
</feature>
<dbReference type="SMART" id="SM00181">
    <property type="entry name" value="EGF"/>
    <property type="match status" value="1"/>
</dbReference>
<keyword evidence="1" id="KW-0732">Signal</keyword>
<evidence type="ECO:0000259" key="7">
    <source>
        <dbReference type="PROSITE" id="PS50026"/>
    </source>
</evidence>
<dbReference type="InterPro" id="IPR007110">
    <property type="entry name" value="Ig-like_dom"/>
</dbReference>
<reference evidence="11" key="1">
    <citation type="journal article" date="2020" name="PLoS Negl. Trop. Dis.">
        <title>High-quality nuclear genome for Sarcoptes scabiei-A critical resource for a neglected parasite.</title>
        <authorList>
            <person name="Korhonen P.K."/>
            <person name="Gasser R.B."/>
            <person name="Ma G."/>
            <person name="Wang T."/>
            <person name="Stroehlein A.J."/>
            <person name="Young N.D."/>
            <person name="Ang C.S."/>
            <person name="Fernando D.D."/>
            <person name="Lu H.C."/>
            <person name="Taylor S."/>
            <person name="Reynolds S.L."/>
            <person name="Mofiz E."/>
            <person name="Najaraj S.H."/>
            <person name="Gowda H."/>
            <person name="Madugundu A."/>
            <person name="Renuse S."/>
            <person name="Holt D."/>
            <person name="Pandey A."/>
            <person name="Papenfuss A.T."/>
            <person name="Fischer K."/>
        </authorList>
    </citation>
    <scope>NUCLEOTIDE SEQUENCE [LARGE SCALE GENOMIC DNA]</scope>
</reference>
<dbReference type="FunFam" id="2.60.40.10:FF:000032">
    <property type="entry name" value="palladin isoform X1"/>
    <property type="match status" value="1"/>
</dbReference>
<dbReference type="OrthoDB" id="6133584at2759"/>
<dbReference type="PROSITE" id="PS01186">
    <property type="entry name" value="EGF_2"/>
    <property type="match status" value="1"/>
</dbReference>
<evidence type="ECO:0000256" key="6">
    <source>
        <dbReference type="SAM" id="Phobius"/>
    </source>
</evidence>
<dbReference type="PANTHER" id="PTHR45080">
    <property type="entry name" value="CONTACTIN 5"/>
    <property type="match status" value="1"/>
</dbReference>
<dbReference type="InterPro" id="IPR003599">
    <property type="entry name" value="Ig_sub"/>
</dbReference>
<feature type="compositionally biased region" description="Acidic residues" evidence="5">
    <location>
        <begin position="58"/>
        <end position="68"/>
    </location>
</feature>
<feature type="disulfide bond" evidence="4">
    <location>
        <begin position="956"/>
        <end position="973"/>
    </location>
</feature>
<dbReference type="GO" id="GO:0007156">
    <property type="term" value="P:homophilic cell adhesion via plasma membrane adhesion molecules"/>
    <property type="evidence" value="ECO:0007669"/>
    <property type="project" value="TreeGrafter"/>
</dbReference>
<keyword evidence="11" id="KW-1185">Reference proteome</keyword>
<dbReference type="Gene3D" id="2.60.40.10">
    <property type="entry name" value="Immunoglobulins"/>
    <property type="match status" value="1"/>
</dbReference>
<gene>
    <name evidence="9" type="ORF">SSS_8170</name>
</gene>
<feature type="compositionally biased region" description="Low complexity" evidence="5">
    <location>
        <begin position="458"/>
        <end position="482"/>
    </location>
</feature>
<evidence type="ECO:0000313" key="10">
    <source>
        <dbReference type="EnsemblMetazoa" id="KAF7489214.1"/>
    </source>
</evidence>
<dbReference type="Pfam" id="PF07679">
    <property type="entry name" value="I-set"/>
    <property type="match status" value="1"/>
</dbReference>
<keyword evidence="3" id="KW-0393">Immunoglobulin domain</keyword>
<protein>
    <recommendedName>
        <fullName evidence="12">Protein vein-like</fullName>
    </recommendedName>
</protein>
<evidence type="ECO:0000256" key="5">
    <source>
        <dbReference type="SAM" id="MobiDB-lite"/>
    </source>
</evidence>
<dbReference type="CDD" id="cd00054">
    <property type="entry name" value="EGF_CA"/>
    <property type="match status" value="1"/>
</dbReference>
<dbReference type="CDD" id="cd00096">
    <property type="entry name" value="Ig"/>
    <property type="match status" value="1"/>
</dbReference>
<dbReference type="SMART" id="SM00409">
    <property type="entry name" value="IG"/>
    <property type="match status" value="1"/>
</dbReference>
<dbReference type="PANTHER" id="PTHR45080:SF8">
    <property type="entry name" value="IG-LIKE DOMAIN-CONTAINING PROTEIN"/>
    <property type="match status" value="1"/>
</dbReference>
<reference evidence="10" key="3">
    <citation type="submission" date="2022-06" db="UniProtKB">
        <authorList>
            <consortium name="EnsemblMetazoa"/>
        </authorList>
    </citation>
    <scope>IDENTIFICATION</scope>
</reference>
<dbReference type="InterPro" id="IPR036179">
    <property type="entry name" value="Ig-like_dom_sf"/>
</dbReference>
<feature type="transmembrane region" description="Helical" evidence="6">
    <location>
        <begin position="296"/>
        <end position="321"/>
    </location>
</feature>
<dbReference type="PROSITE" id="PS50026">
    <property type="entry name" value="EGF_3"/>
    <property type="match status" value="1"/>
</dbReference>
<feature type="transmembrane region" description="Helical" evidence="6">
    <location>
        <begin position="145"/>
        <end position="165"/>
    </location>
</feature>
<evidence type="ECO:0000313" key="11">
    <source>
        <dbReference type="Proteomes" id="UP000070412"/>
    </source>
</evidence>
<evidence type="ECO:0000256" key="3">
    <source>
        <dbReference type="ARBA" id="ARBA00023319"/>
    </source>
</evidence>
<keyword evidence="6" id="KW-1133">Transmembrane helix</keyword>
<keyword evidence="2 4" id="KW-1015">Disulfide bond</keyword>
<dbReference type="InterPro" id="IPR003598">
    <property type="entry name" value="Ig_sub2"/>
</dbReference>
<evidence type="ECO:0000256" key="4">
    <source>
        <dbReference type="PROSITE-ProRule" id="PRU00076"/>
    </source>
</evidence>
<evidence type="ECO:0000313" key="9">
    <source>
        <dbReference type="EMBL" id="KAF7489214.1"/>
    </source>
</evidence>
<dbReference type="InterPro" id="IPR013098">
    <property type="entry name" value="Ig_I-set"/>
</dbReference>
<evidence type="ECO:0000259" key="8">
    <source>
        <dbReference type="PROSITE" id="PS50835"/>
    </source>
</evidence>
<dbReference type="AlphaFoldDB" id="A0A834R3X4"/>
<feature type="region of interest" description="Disordered" evidence="5">
    <location>
        <begin position="451"/>
        <end position="496"/>
    </location>
</feature>
<dbReference type="GO" id="GO:0005886">
    <property type="term" value="C:plasma membrane"/>
    <property type="evidence" value="ECO:0007669"/>
    <property type="project" value="TreeGrafter"/>
</dbReference>
<organism evidence="9">
    <name type="scientific">Sarcoptes scabiei</name>
    <name type="common">Itch mite</name>
    <name type="synonym">Acarus scabiei</name>
    <dbReference type="NCBI Taxonomy" id="52283"/>
    <lineage>
        <taxon>Eukaryota</taxon>
        <taxon>Metazoa</taxon>
        <taxon>Ecdysozoa</taxon>
        <taxon>Arthropoda</taxon>
        <taxon>Chelicerata</taxon>
        <taxon>Arachnida</taxon>
        <taxon>Acari</taxon>
        <taxon>Acariformes</taxon>
        <taxon>Sarcoptiformes</taxon>
        <taxon>Astigmata</taxon>
        <taxon>Psoroptidia</taxon>
        <taxon>Sarcoptoidea</taxon>
        <taxon>Sarcoptidae</taxon>
        <taxon>Sarcoptinae</taxon>
        <taxon>Sarcoptes</taxon>
    </lineage>
</organism>
<feature type="region of interest" description="Disordered" evidence="5">
    <location>
        <begin position="48"/>
        <end position="68"/>
    </location>
</feature>
<evidence type="ECO:0000256" key="1">
    <source>
        <dbReference type="ARBA" id="ARBA00022729"/>
    </source>
</evidence>
<dbReference type="InterPro" id="IPR013783">
    <property type="entry name" value="Ig-like_fold"/>
</dbReference>
<dbReference type="PROSITE" id="PS00022">
    <property type="entry name" value="EGF_1"/>
    <property type="match status" value="1"/>
</dbReference>
<keyword evidence="4" id="KW-0245">EGF-like domain</keyword>
<sequence length="1020" mass="118084">MNQVCEISLVKSFGFSHNFKRIFLIQSNTFSFVMALCSRPRSIIDGDNKHRNHLRDNENEEDEDVEDDSDRLSLIENNQIDSFRVDNFLIYRMDRFDKVDRFFKLFYHYYYCDEGDRIAIIISDGIRPNPMKHSRLRIRISLINFFRFFIITIIIIIIVVVIKLINLSHKTIPKSISTRTYDTLMMNSDQNLLLLSPISSSSSSSSSSLSSPPKSALTLKFKCESRPSSSIFRITTPIKLLILSLLVLLQSFRCLNHQCRFQINRLLQIIFSSRQIITDISNEQRSKDRLRQHRQIISSLILINFIGSYLLQQPLIVVAMINQNHIKSNQIEEYSIKNIFSRTDPSISASLIMNTDSRRNFSSKFLHQRYTDSIELKRLKRSNNLHRHHHQHHPHYLDLFNQSHQSNLRSMSMMLGKNMNRNSRLLSDNNLSQTYHHQHQLQHRFLNHPRLSSPYRINNNNNNKQSHTRTSTSTSTPLITQTKSSPSVTNHSKPRHSVIPSTLNWSSRLGASSLKPLLLSSKSFAALQNNTLFGRATMIKSNSMSDQRTQMKMNQRITQRQCPEGPPKQWDQRLNAASKALLAPVVFYGQLISLAEDYGGRIGATFRSIRFIKPDLKTITNKNHYRYLSGNGTEHLDDDDENDALINLLGAKNQSKNHEIHIKLYFVREQNETIGSTLCPLFMKNIWDKLRTKERYILFAHRQVLFSRDYKISTSSSTKVNPFINNNNARSVPDDNWYNQATTQHRHKQHQKLYLNPFHHSSSSGSPSAHINNHAGQHHQLISLVAYAEPEILNRTTGRLVRKILCKGCAKPAKAYSSSEPLDVEVRRNLTLACRVDGNPTPWIEWYRNGKQLRNRKRITIHTRRRVSILTITRASIRRDSGIYECRAMNVVSKEPSIRRFRVFVSLAPGSSRSNRPRHHHHFKHRGKSPMITDPFHVSETNSEFLAQPCPIASYCLNGGTCSLYETVGEYVCQCADGYRGQRCEFKDLYKYPVQKTLLDFDLSTRMLHSYLPSETNNDS</sequence>
<dbReference type="SMART" id="SM00408">
    <property type="entry name" value="IGc2"/>
    <property type="match status" value="1"/>
</dbReference>
<name>A0A834R3X4_SARSC</name>
<accession>A0A834R3X4</accession>
<dbReference type="SUPFAM" id="SSF57196">
    <property type="entry name" value="EGF/Laminin"/>
    <property type="match status" value="1"/>
</dbReference>
<dbReference type="Gene3D" id="2.10.25.10">
    <property type="entry name" value="Laminin"/>
    <property type="match status" value="1"/>
</dbReference>
<dbReference type="InterPro" id="IPR050958">
    <property type="entry name" value="Cell_Adh-Cytoskel_Orgn"/>
</dbReference>
<keyword evidence="6" id="KW-0472">Membrane</keyword>
<feature type="domain" description="EGF-like" evidence="7">
    <location>
        <begin position="946"/>
        <end position="985"/>
    </location>
</feature>